<dbReference type="Proteomes" id="UP001285263">
    <property type="component" value="Unassembled WGS sequence"/>
</dbReference>
<proteinExistence type="predicted"/>
<protein>
    <submittedName>
        <fullName evidence="1">Uncharacterized protein</fullName>
    </submittedName>
</protein>
<evidence type="ECO:0000313" key="2">
    <source>
        <dbReference type="Proteomes" id="UP001285263"/>
    </source>
</evidence>
<comment type="caution">
    <text evidence="1">The sequence shown here is derived from an EMBL/GenBank/DDBJ whole genome shotgun (WGS) entry which is preliminary data.</text>
</comment>
<dbReference type="RefSeq" id="WP_320426977.1">
    <property type="nucleotide sequence ID" value="NZ_JAXCLA010000013.1"/>
</dbReference>
<reference evidence="1 2" key="1">
    <citation type="submission" date="2023-11" db="EMBL/GenBank/DDBJ databases">
        <title>Paucibacter sp. nov., isolated from fresh soil in Korea.</title>
        <authorList>
            <person name="Le N.T.T."/>
        </authorList>
    </citation>
    <scope>NUCLEOTIDE SEQUENCE [LARGE SCALE GENOMIC DNA]</scope>
    <source>
        <strain evidence="1 2">R3-3</strain>
    </source>
</reference>
<name>A0ABU5DT70_9BURK</name>
<accession>A0ABU5DT70</accession>
<organism evidence="1 2">
    <name type="scientific">Roseateles agri</name>
    <dbReference type="NCBI Taxonomy" id="3098619"/>
    <lineage>
        <taxon>Bacteria</taxon>
        <taxon>Pseudomonadati</taxon>
        <taxon>Pseudomonadota</taxon>
        <taxon>Betaproteobacteria</taxon>
        <taxon>Burkholderiales</taxon>
        <taxon>Sphaerotilaceae</taxon>
        <taxon>Roseateles</taxon>
    </lineage>
</organism>
<gene>
    <name evidence="1" type="ORF">SNE35_31215</name>
</gene>
<sequence length="46" mass="5146">MRVHGNTGGPAFQVVDRRTDPKSNAVYGFFVHAWGPTYDAARRELP</sequence>
<dbReference type="EMBL" id="JAXCLA010000013">
    <property type="protein sequence ID" value="MDY0749010.1"/>
    <property type="molecule type" value="Genomic_DNA"/>
</dbReference>
<evidence type="ECO:0000313" key="1">
    <source>
        <dbReference type="EMBL" id="MDY0749010.1"/>
    </source>
</evidence>
<keyword evidence="2" id="KW-1185">Reference proteome</keyword>